<reference evidence="1 2" key="1">
    <citation type="journal article" date="2019" name="Sci. Rep.">
        <title>Sulfobacillus thermotolerans: new insights into resistance and metabolic capacities of acidophilic chemolithotrophs.</title>
        <authorList>
            <person name="Panyushkina A.E."/>
            <person name="Babenko V.V."/>
            <person name="Nikitina A.S."/>
            <person name="Selezneva O.V."/>
            <person name="Tsaplina I.A."/>
            <person name="Letarova M.A."/>
            <person name="Kostryukova E.S."/>
            <person name="Letarov A.V."/>
        </authorList>
    </citation>
    <scope>NUCLEOTIDE SEQUENCE [LARGE SCALE GENOMIC DNA]</scope>
    <source>
        <strain evidence="1 2">Kr1</strain>
    </source>
</reference>
<evidence type="ECO:0008006" key="3">
    <source>
        <dbReference type="Google" id="ProtNLM"/>
    </source>
</evidence>
<dbReference type="EMBL" id="CP019454">
    <property type="protein sequence ID" value="AUW93127.1"/>
    <property type="molecule type" value="Genomic_DNA"/>
</dbReference>
<dbReference type="Gene3D" id="3.40.30.10">
    <property type="entry name" value="Glutaredoxin"/>
    <property type="match status" value="1"/>
</dbReference>
<organism evidence="1 2">
    <name type="scientific">Sulfobacillus thermotolerans</name>
    <dbReference type="NCBI Taxonomy" id="338644"/>
    <lineage>
        <taxon>Bacteria</taxon>
        <taxon>Bacillati</taxon>
        <taxon>Bacillota</taxon>
        <taxon>Clostridia</taxon>
        <taxon>Eubacteriales</taxon>
        <taxon>Clostridiales Family XVII. Incertae Sedis</taxon>
        <taxon>Sulfobacillus</taxon>
    </lineage>
</organism>
<dbReference type="SUPFAM" id="SSF52833">
    <property type="entry name" value="Thioredoxin-like"/>
    <property type="match status" value="1"/>
</dbReference>
<gene>
    <name evidence="1" type="ORF">BXT84_03465</name>
</gene>
<dbReference type="Proteomes" id="UP000325292">
    <property type="component" value="Chromosome"/>
</dbReference>
<accession>A0ABM6RP96</accession>
<sequence>MLKYRALLWPVVGILLIGILFVALHRRAVPALPPASPSSASSAASSLPPLNGNFVNAQTGKQELLTTAEAGKPTLLWFVTTWCASCHYGTQFINQHWTWLAQHHIQVIELEAYHDMGQKGPAMTPFMAGIAPRPLWIWGTAGRRLTAAFDSAAYPDIYFLLSAHNHVQYYNSSPGSTWKALTTAIMRSQK</sequence>
<keyword evidence="2" id="KW-1185">Reference proteome</keyword>
<name>A0ABM6RP96_9FIRM</name>
<evidence type="ECO:0000313" key="1">
    <source>
        <dbReference type="EMBL" id="AUW93127.1"/>
    </source>
</evidence>
<evidence type="ECO:0000313" key="2">
    <source>
        <dbReference type="Proteomes" id="UP000325292"/>
    </source>
</evidence>
<dbReference type="RefSeq" id="WP_103376021.1">
    <property type="nucleotide sequence ID" value="NZ_CP133983.1"/>
</dbReference>
<protein>
    <recommendedName>
        <fullName evidence="3">Thioredoxin domain-containing protein</fullName>
    </recommendedName>
</protein>
<dbReference type="InterPro" id="IPR036249">
    <property type="entry name" value="Thioredoxin-like_sf"/>
</dbReference>
<proteinExistence type="predicted"/>